<evidence type="ECO:0000259" key="2">
    <source>
        <dbReference type="Pfam" id="PF26342"/>
    </source>
</evidence>
<protein>
    <submittedName>
        <fullName evidence="3">Ig-like domain-containing protein</fullName>
    </submittedName>
</protein>
<dbReference type="PROSITE" id="PS51257">
    <property type="entry name" value="PROKAR_LIPOPROTEIN"/>
    <property type="match status" value="1"/>
</dbReference>
<evidence type="ECO:0000313" key="3">
    <source>
        <dbReference type="EMBL" id="MDC7228291.1"/>
    </source>
</evidence>
<name>A0AAJ1ILK7_9SPIO</name>
<dbReference type="Proteomes" id="UP001221217">
    <property type="component" value="Unassembled WGS sequence"/>
</dbReference>
<comment type="caution">
    <text evidence="3">The sequence shown here is derived from an EMBL/GenBank/DDBJ whole genome shotgun (WGS) entry which is preliminary data.</text>
</comment>
<dbReference type="EMBL" id="JAQQAL010000044">
    <property type="protein sequence ID" value="MDC7228291.1"/>
    <property type="molecule type" value="Genomic_DNA"/>
</dbReference>
<reference evidence="3 4" key="1">
    <citation type="submission" date="2022-12" db="EMBL/GenBank/DDBJ databases">
        <title>Metagenome assembled genome from gulf of manar.</title>
        <authorList>
            <person name="Kohli P."/>
            <person name="Pk S."/>
            <person name="Venkata Ramana C."/>
            <person name="Sasikala C."/>
        </authorList>
    </citation>
    <scope>NUCLEOTIDE SEQUENCE [LARGE SCALE GENOMIC DNA]</scope>
    <source>
        <strain evidence="3">JB008</strain>
    </source>
</reference>
<dbReference type="Pfam" id="PF26342">
    <property type="entry name" value="TP_1001_2nd"/>
    <property type="match status" value="1"/>
</dbReference>
<evidence type="ECO:0000313" key="4">
    <source>
        <dbReference type="Proteomes" id="UP001221217"/>
    </source>
</evidence>
<sequence length="352" mass="37502">MDILKNKVISAAQLFAAGIVPAILSACLSCGPVLDLRDFSDADLFPPVIEKIIATDEYNITLEFNEDVSLNRDVNISPELGTAIVTTGDSNLTLTFNKAQIAGTRYIIDAEVSDSTGNRMSFLIPFYGFNPNLPKLLINEFTTQGSSTHPDIVELLITDGGNLAGLWIVEGTTDYPEESISMPALEVETGDYLLIHFKPQGIDDEIDETGSLLDESAGYDASPVARDFWVPGGGGLSGNNGVIAIYSAPGGRIIDAVLYSNRTSSSDENYSGFGSSRMLDKAVQITTEGGWTGSGDNGSPIPEDGLNPDDSTATRSMCRLSEPEDTDSSADWHIVPTSGSTFGSLNTDAVYE</sequence>
<feature type="domain" description="TP-1001-like C-terminal" evidence="2">
    <location>
        <begin position="134"/>
        <end position="334"/>
    </location>
</feature>
<feature type="region of interest" description="Disordered" evidence="1">
    <location>
        <begin position="288"/>
        <end position="352"/>
    </location>
</feature>
<dbReference type="AlphaFoldDB" id="A0AAJ1ILK7"/>
<gene>
    <name evidence="3" type="ORF">PQJ61_16130</name>
</gene>
<evidence type="ECO:0000256" key="1">
    <source>
        <dbReference type="SAM" id="MobiDB-lite"/>
    </source>
</evidence>
<accession>A0AAJ1ILK7</accession>
<dbReference type="InterPro" id="IPR058683">
    <property type="entry name" value="TP_1001-like_C"/>
</dbReference>
<organism evidence="3 4">
    <name type="scientific">Candidatus Thalassospirochaeta sargassi</name>
    <dbReference type="NCBI Taxonomy" id="3119039"/>
    <lineage>
        <taxon>Bacteria</taxon>
        <taxon>Pseudomonadati</taxon>
        <taxon>Spirochaetota</taxon>
        <taxon>Spirochaetia</taxon>
        <taxon>Spirochaetales</taxon>
        <taxon>Spirochaetaceae</taxon>
        <taxon>Candidatus Thalassospirochaeta</taxon>
    </lineage>
</organism>
<proteinExistence type="predicted"/>
<feature type="compositionally biased region" description="Polar residues" evidence="1">
    <location>
        <begin position="337"/>
        <end position="352"/>
    </location>
</feature>